<accession>A0AAD5X5E8</accession>
<comment type="caution">
    <text evidence="1">The sequence shown here is derived from an EMBL/GenBank/DDBJ whole genome shotgun (WGS) entry which is preliminary data.</text>
</comment>
<evidence type="ECO:0000313" key="2">
    <source>
        <dbReference type="Proteomes" id="UP001212841"/>
    </source>
</evidence>
<keyword evidence="2" id="KW-1185">Reference proteome</keyword>
<dbReference type="Proteomes" id="UP001212841">
    <property type="component" value="Unassembled WGS sequence"/>
</dbReference>
<sequence length="54" mass="6266">MAIRYVLEDLDLQPLQAAYNTLPNNRLPIADNITEYRRFLALEIHHTTTSNLDP</sequence>
<organism evidence="1 2">
    <name type="scientific">Rhizophlyctis rosea</name>
    <dbReference type="NCBI Taxonomy" id="64517"/>
    <lineage>
        <taxon>Eukaryota</taxon>
        <taxon>Fungi</taxon>
        <taxon>Fungi incertae sedis</taxon>
        <taxon>Chytridiomycota</taxon>
        <taxon>Chytridiomycota incertae sedis</taxon>
        <taxon>Chytridiomycetes</taxon>
        <taxon>Rhizophlyctidales</taxon>
        <taxon>Rhizophlyctidaceae</taxon>
        <taxon>Rhizophlyctis</taxon>
    </lineage>
</organism>
<evidence type="ECO:0000313" key="1">
    <source>
        <dbReference type="EMBL" id="KAJ3051874.1"/>
    </source>
</evidence>
<name>A0AAD5X5E8_9FUNG</name>
<proteinExistence type="predicted"/>
<reference evidence="1" key="1">
    <citation type="submission" date="2020-05" db="EMBL/GenBank/DDBJ databases">
        <title>Phylogenomic resolution of chytrid fungi.</title>
        <authorList>
            <person name="Stajich J.E."/>
            <person name="Amses K."/>
            <person name="Simmons R."/>
            <person name="Seto K."/>
            <person name="Myers J."/>
            <person name="Bonds A."/>
            <person name="Quandt C.A."/>
            <person name="Barry K."/>
            <person name="Liu P."/>
            <person name="Grigoriev I."/>
            <person name="Longcore J.E."/>
            <person name="James T.Y."/>
        </authorList>
    </citation>
    <scope>NUCLEOTIDE SEQUENCE</scope>
    <source>
        <strain evidence="1">JEL0318</strain>
    </source>
</reference>
<dbReference type="EMBL" id="JADGJD010000349">
    <property type="protein sequence ID" value="KAJ3051874.1"/>
    <property type="molecule type" value="Genomic_DNA"/>
</dbReference>
<protein>
    <submittedName>
        <fullName evidence="1">Uncharacterized protein</fullName>
    </submittedName>
</protein>
<dbReference type="AlphaFoldDB" id="A0AAD5X5E8"/>
<gene>
    <name evidence="1" type="ORF">HK097_007108</name>
</gene>